<dbReference type="AlphaFoldDB" id="A0A835WVM2"/>
<feature type="region of interest" description="Disordered" evidence="1">
    <location>
        <begin position="236"/>
        <end position="295"/>
    </location>
</feature>
<keyword evidence="2" id="KW-0812">Transmembrane</keyword>
<feature type="compositionally biased region" description="Polar residues" evidence="1">
    <location>
        <begin position="279"/>
        <end position="289"/>
    </location>
</feature>
<evidence type="ECO:0000256" key="2">
    <source>
        <dbReference type="SAM" id="Phobius"/>
    </source>
</evidence>
<gene>
    <name evidence="3" type="ORF">HYH02_001526</name>
</gene>
<dbReference type="OrthoDB" id="532183at2759"/>
<evidence type="ECO:0000313" key="4">
    <source>
        <dbReference type="Proteomes" id="UP000613740"/>
    </source>
</evidence>
<feature type="transmembrane region" description="Helical" evidence="2">
    <location>
        <begin position="40"/>
        <end position="66"/>
    </location>
</feature>
<feature type="region of interest" description="Disordered" evidence="1">
    <location>
        <begin position="157"/>
        <end position="197"/>
    </location>
</feature>
<feature type="compositionally biased region" description="Gly residues" evidence="1">
    <location>
        <begin position="260"/>
        <end position="269"/>
    </location>
</feature>
<comment type="caution">
    <text evidence="3">The sequence shown here is derived from an EMBL/GenBank/DDBJ whole genome shotgun (WGS) entry which is preliminary data.</text>
</comment>
<feature type="transmembrane region" description="Helical" evidence="2">
    <location>
        <begin position="114"/>
        <end position="146"/>
    </location>
</feature>
<accession>A0A835WVM2</accession>
<feature type="compositionally biased region" description="Gly residues" evidence="1">
    <location>
        <begin position="174"/>
        <end position="186"/>
    </location>
</feature>
<evidence type="ECO:0000313" key="3">
    <source>
        <dbReference type="EMBL" id="KAG2453300.1"/>
    </source>
</evidence>
<dbReference type="EMBL" id="JAEHOD010000003">
    <property type="protein sequence ID" value="KAG2453300.1"/>
    <property type="molecule type" value="Genomic_DNA"/>
</dbReference>
<dbReference type="Proteomes" id="UP000613740">
    <property type="component" value="Unassembled WGS sequence"/>
</dbReference>
<organism evidence="3 4">
    <name type="scientific">Chlamydomonas schloesseri</name>
    <dbReference type="NCBI Taxonomy" id="2026947"/>
    <lineage>
        <taxon>Eukaryota</taxon>
        <taxon>Viridiplantae</taxon>
        <taxon>Chlorophyta</taxon>
        <taxon>core chlorophytes</taxon>
        <taxon>Chlorophyceae</taxon>
        <taxon>CS clade</taxon>
        <taxon>Chlamydomonadales</taxon>
        <taxon>Chlamydomonadaceae</taxon>
        <taxon>Chlamydomonas</taxon>
    </lineage>
</organism>
<proteinExistence type="predicted"/>
<sequence>MGPFLGSRGLALVALGPLACSAFSVDLGGLTPEGSSAEAQRIALAVLVLGCVLGALSFILIFLSVLEYAGRLFLTRCFNYGVAHGVLAFLWLGEIGLAAYLLASTSPSAPVLPAIAFVAGGAVLAAAHAGLILVATCWCCCGGAFVGSPADLNPKSALLTPQQGAGGGHHHRGAGGAAGSGAGAGGAHPLAHGDGGSSSGPFRATYGLLPGSNAYAYQIFIPGTDEEQAAFGAYASLPTPTGQARNAPSGQLPQRTPARGGAGEAGGGSRKGHSVQPFAPQTGQQSGQQLGPMRQ</sequence>
<keyword evidence="2" id="KW-0472">Membrane</keyword>
<name>A0A835WVM2_9CHLO</name>
<keyword evidence="2" id="KW-1133">Transmembrane helix</keyword>
<reference evidence="3" key="1">
    <citation type="journal article" date="2020" name="bioRxiv">
        <title>Comparative genomics of Chlamydomonas.</title>
        <authorList>
            <person name="Craig R.J."/>
            <person name="Hasan A.R."/>
            <person name="Ness R.W."/>
            <person name="Keightley P.D."/>
        </authorList>
    </citation>
    <scope>NUCLEOTIDE SEQUENCE</scope>
    <source>
        <strain evidence="3">CCAP 11/173</strain>
    </source>
</reference>
<keyword evidence="4" id="KW-1185">Reference proteome</keyword>
<feature type="transmembrane region" description="Helical" evidence="2">
    <location>
        <begin position="78"/>
        <end position="102"/>
    </location>
</feature>
<protein>
    <submittedName>
        <fullName evidence="3">Uncharacterized protein</fullName>
    </submittedName>
</protein>
<evidence type="ECO:0000256" key="1">
    <source>
        <dbReference type="SAM" id="MobiDB-lite"/>
    </source>
</evidence>
<feature type="compositionally biased region" description="Polar residues" evidence="1">
    <location>
        <begin position="238"/>
        <end position="254"/>
    </location>
</feature>